<dbReference type="PRINTS" id="PR00195">
    <property type="entry name" value="DYNAMIN"/>
</dbReference>
<dbReference type="InterPro" id="IPR045063">
    <property type="entry name" value="Dynamin_N"/>
</dbReference>
<gene>
    <name evidence="2" type="ORF">Cvel_5000</name>
</gene>
<evidence type="ECO:0000313" key="2">
    <source>
        <dbReference type="EMBL" id="CEM32033.1"/>
    </source>
</evidence>
<dbReference type="Gene3D" id="3.40.50.300">
    <property type="entry name" value="P-loop containing nucleotide triphosphate hydrolases"/>
    <property type="match status" value="1"/>
</dbReference>
<dbReference type="InterPro" id="IPR027417">
    <property type="entry name" value="P-loop_NTPase"/>
</dbReference>
<protein>
    <recommendedName>
        <fullName evidence="1">Dynamin N-terminal domain-containing protein</fullName>
    </recommendedName>
</protein>
<proteinExistence type="predicted"/>
<reference evidence="2" key="1">
    <citation type="submission" date="2014-11" db="EMBL/GenBank/DDBJ databases">
        <authorList>
            <person name="Otto D Thomas"/>
            <person name="Naeem Raeece"/>
        </authorList>
    </citation>
    <scope>NUCLEOTIDE SEQUENCE</scope>
</reference>
<evidence type="ECO:0000259" key="1">
    <source>
        <dbReference type="Pfam" id="PF00350"/>
    </source>
</evidence>
<dbReference type="VEuPathDB" id="CryptoDB:Cvel_5000"/>
<organism evidence="2">
    <name type="scientific">Chromera velia CCMP2878</name>
    <dbReference type="NCBI Taxonomy" id="1169474"/>
    <lineage>
        <taxon>Eukaryota</taxon>
        <taxon>Sar</taxon>
        <taxon>Alveolata</taxon>
        <taxon>Colpodellida</taxon>
        <taxon>Chromeraceae</taxon>
        <taxon>Chromera</taxon>
    </lineage>
</organism>
<dbReference type="Pfam" id="PF00350">
    <property type="entry name" value="Dynamin_N"/>
    <property type="match status" value="1"/>
</dbReference>
<feature type="domain" description="Dynamin N-terminal" evidence="1">
    <location>
        <begin position="139"/>
        <end position="185"/>
    </location>
</feature>
<sequence length="223" mass="25029">MSRQTVSFGRKPSGSVTQSDVCPYSLLGFNENERSEFEDKDARGETVAVDRALLQRFTQKIAENASDPDAKGDLTGAFMLLRSAQTRKACLMQRLVREKEGQKMGGIVERLLTRNIYGQVLRAIKSIGGDFSALRLPRIVIIGDENTGKSSTLERIAMRRCFPRSSSLCTRMALRLRMVHSWDERLMFLKHVNSNGEVKVHGCGGGRWTDLGERCRKATDLFP</sequence>
<name>A0A0G4GP20_9ALVE</name>
<dbReference type="AlphaFoldDB" id="A0A0G4GP20"/>
<accession>A0A0G4GP20</accession>
<dbReference type="SUPFAM" id="SSF52540">
    <property type="entry name" value="P-loop containing nucleoside triphosphate hydrolases"/>
    <property type="match status" value="1"/>
</dbReference>
<dbReference type="InterPro" id="IPR022812">
    <property type="entry name" value="Dynamin"/>
</dbReference>
<dbReference type="EMBL" id="CDMZ01001402">
    <property type="protein sequence ID" value="CEM32033.1"/>
    <property type="molecule type" value="Genomic_DNA"/>
</dbReference>